<reference evidence="9 10" key="1">
    <citation type="submission" date="2013-08" db="EMBL/GenBank/DDBJ databases">
        <authorList>
            <person name="Huang J."/>
            <person name="Wang G."/>
        </authorList>
    </citation>
    <scope>NUCLEOTIDE SEQUENCE [LARGE SCALE GENOMIC DNA]</scope>
    <source>
        <strain evidence="9 10">JSM 072002</strain>
    </source>
</reference>
<keyword evidence="2 7" id="KW-0813">Transport</keyword>
<evidence type="ECO:0000256" key="7">
    <source>
        <dbReference type="RuleBase" id="RU363032"/>
    </source>
</evidence>
<evidence type="ECO:0000313" key="10">
    <source>
        <dbReference type="Proteomes" id="UP000030401"/>
    </source>
</evidence>
<feature type="transmembrane region" description="Helical" evidence="7">
    <location>
        <begin position="234"/>
        <end position="260"/>
    </location>
</feature>
<dbReference type="GO" id="GO:0071916">
    <property type="term" value="F:dipeptide transmembrane transporter activity"/>
    <property type="evidence" value="ECO:0007669"/>
    <property type="project" value="TreeGrafter"/>
</dbReference>
<dbReference type="OrthoDB" id="9773683at2"/>
<evidence type="ECO:0000256" key="4">
    <source>
        <dbReference type="ARBA" id="ARBA00022692"/>
    </source>
</evidence>
<dbReference type="Pfam" id="PF00528">
    <property type="entry name" value="BPD_transp_1"/>
    <property type="match status" value="1"/>
</dbReference>
<gene>
    <name evidence="9" type="ORF">N784_04425</name>
</gene>
<dbReference type="EMBL" id="AVPG01000012">
    <property type="protein sequence ID" value="KGX86616.1"/>
    <property type="molecule type" value="Genomic_DNA"/>
</dbReference>
<feature type="transmembrane region" description="Helical" evidence="7">
    <location>
        <begin position="181"/>
        <end position="199"/>
    </location>
</feature>
<dbReference type="Pfam" id="PF19300">
    <property type="entry name" value="BPD_transp_1_N"/>
    <property type="match status" value="1"/>
</dbReference>
<dbReference type="InterPro" id="IPR045621">
    <property type="entry name" value="BPD_transp_1_N"/>
</dbReference>
<dbReference type="GO" id="GO:0005886">
    <property type="term" value="C:plasma membrane"/>
    <property type="evidence" value="ECO:0007669"/>
    <property type="project" value="UniProtKB-SubCell"/>
</dbReference>
<keyword evidence="4 7" id="KW-0812">Transmembrane</keyword>
<evidence type="ECO:0000256" key="1">
    <source>
        <dbReference type="ARBA" id="ARBA00004651"/>
    </source>
</evidence>
<protein>
    <submittedName>
        <fullName evidence="9">ABC transporter permease</fullName>
    </submittedName>
</protein>
<name>A0A0A5G0I5_9BACI</name>
<dbReference type="PANTHER" id="PTHR43163">
    <property type="entry name" value="DIPEPTIDE TRANSPORT SYSTEM PERMEASE PROTEIN DPPB-RELATED"/>
    <property type="match status" value="1"/>
</dbReference>
<dbReference type="PROSITE" id="PS50928">
    <property type="entry name" value="ABC_TM1"/>
    <property type="match status" value="1"/>
</dbReference>
<evidence type="ECO:0000256" key="6">
    <source>
        <dbReference type="ARBA" id="ARBA00023136"/>
    </source>
</evidence>
<keyword evidence="5 7" id="KW-1133">Transmembrane helix</keyword>
<organism evidence="9 10">
    <name type="scientific">Pontibacillus litoralis JSM 072002</name>
    <dbReference type="NCBI Taxonomy" id="1385512"/>
    <lineage>
        <taxon>Bacteria</taxon>
        <taxon>Bacillati</taxon>
        <taxon>Bacillota</taxon>
        <taxon>Bacilli</taxon>
        <taxon>Bacillales</taxon>
        <taxon>Bacillaceae</taxon>
        <taxon>Pontibacillus</taxon>
    </lineage>
</organism>
<comment type="caution">
    <text evidence="9">The sequence shown here is derived from an EMBL/GenBank/DDBJ whole genome shotgun (WGS) entry which is preliminary data.</text>
</comment>
<dbReference type="PANTHER" id="PTHR43163:SF6">
    <property type="entry name" value="DIPEPTIDE TRANSPORT SYSTEM PERMEASE PROTEIN DPPB-RELATED"/>
    <property type="match status" value="1"/>
</dbReference>
<feature type="transmembrane region" description="Helical" evidence="7">
    <location>
        <begin position="96"/>
        <end position="118"/>
    </location>
</feature>
<comment type="similarity">
    <text evidence="7">Belongs to the binding-protein-dependent transport system permease family.</text>
</comment>
<dbReference type="AlphaFoldDB" id="A0A0A5G0I5"/>
<feature type="transmembrane region" description="Helical" evidence="7">
    <location>
        <begin position="9"/>
        <end position="29"/>
    </location>
</feature>
<evidence type="ECO:0000256" key="5">
    <source>
        <dbReference type="ARBA" id="ARBA00022989"/>
    </source>
</evidence>
<evidence type="ECO:0000256" key="3">
    <source>
        <dbReference type="ARBA" id="ARBA00022475"/>
    </source>
</evidence>
<keyword evidence="3" id="KW-1003">Cell membrane</keyword>
<dbReference type="RefSeq" id="WP_036834354.1">
    <property type="nucleotide sequence ID" value="NZ_AVPG01000012.1"/>
</dbReference>
<evidence type="ECO:0000259" key="8">
    <source>
        <dbReference type="PROSITE" id="PS50928"/>
    </source>
</evidence>
<dbReference type="eggNOG" id="COG0601">
    <property type="taxonomic scope" value="Bacteria"/>
</dbReference>
<feature type="transmembrane region" description="Helical" evidence="7">
    <location>
        <begin position="280"/>
        <end position="303"/>
    </location>
</feature>
<sequence length="313" mass="35055">MAFLLRRCFTFFVTILIVMIMTFLVFRIIPGDPALTILGMDAEPEQIAALEKELGTDRPLYEQFLDWAGGVFTGNLGESLRFSQPVSELVIDRIPVTLSLAIMSIVITMFLAIPIGIYSAKKQGSWVDTALSITTQIGMAIPSFWLGIILMLIFGLTFKWFSPTGYVPWSENPSEALNSLFLPSLAIAIPQIAVVVRYLRTTMIEQLQLDYVRTAKSKGLKEKSILYIHVLKNALIPVITIFGMIFADVLAGSLVIEQVFALPGFGRLLISSISYRDLPLIQGMVVIIAFIVLLMNFIIDILYRWLDPRIELK</sequence>
<feature type="transmembrane region" description="Helical" evidence="7">
    <location>
        <begin position="139"/>
        <end position="161"/>
    </location>
</feature>
<dbReference type="STRING" id="1385512.N784_04425"/>
<dbReference type="Proteomes" id="UP000030401">
    <property type="component" value="Unassembled WGS sequence"/>
</dbReference>
<dbReference type="Gene3D" id="1.10.3720.10">
    <property type="entry name" value="MetI-like"/>
    <property type="match status" value="1"/>
</dbReference>
<keyword evidence="10" id="KW-1185">Reference proteome</keyword>
<keyword evidence="6 7" id="KW-0472">Membrane</keyword>
<feature type="domain" description="ABC transmembrane type-1" evidence="8">
    <location>
        <begin position="94"/>
        <end position="303"/>
    </location>
</feature>
<proteinExistence type="inferred from homology"/>
<comment type="subcellular location">
    <subcellularLocation>
        <location evidence="1 7">Cell membrane</location>
        <topology evidence="1 7">Multi-pass membrane protein</topology>
    </subcellularLocation>
</comment>
<evidence type="ECO:0000256" key="2">
    <source>
        <dbReference type="ARBA" id="ARBA00022448"/>
    </source>
</evidence>
<dbReference type="CDD" id="cd06261">
    <property type="entry name" value="TM_PBP2"/>
    <property type="match status" value="1"/>
</dbReference>
<evidence type="ECO:0000313" key="9">
    <source>
        <dbReference type="EMBL" id="KGX86616.1"/>
    </source>
</evidence>
<dbReference type="InterPro" id="IPR000515">
    <property type="entry name" value="MetI-like"/>
</dbReference>
<dbReference type="InterPro" id="IPR035906">
    <property type="entry name" value="MetI-like_sf"/>
</dbReference>
<dbReference type="SUPFAM" id="SSF161098">
    <property type="entry name" value="MetI-like"/>
    <property type="match status" value="1"/>
</dbReference>
<accession>A0A0A5G0I5</accession>